<dbReference type="PROSITE" id="PS50977">
    <property type="entry name" value="HTH_TETR_2"/>
    <property type="match status" value="1"/>
</dbReference>
<accession>A0ABW0ZQK7</accession>
<dbReference type="PRINTS" id="PR00455">
    <property type="entry name" value="HTHTETR"/>
</dbReference>
<dbReference type="Gene3D" id="1.10.357.10">
    <property type="entry name" value="Tetracycline Repressor, domain 2"/>
    <property type="match status" value="1"/>
</dbReference>
<dbReference type="InterPro" id="IPR050109">
    <property type="entry name" value="HTH-type_TetR-like_transc_reg"/>
</dbReference>
<organism evidence="7 8">
    <name type="scientific">Actinomadura rugatobispora</name>
    <dbReference type="NCBI Taxonomy" id="1994"/>
    <lineage>
        <taxon>Bacteria</taxon>
        <taxon>Bacillati</taxon>
        <taxon>Actinomycetota</taxon>
        <taxon>Actinomycetes</taxon>
        <taxon>Streptosporangiales</taxon>
        <taxon>Thermomonosporaceae</taxon>
        <taxon>Actinomadura</taxon>
    </lineage>
</organism>
<dbReference type="InterPro" id="IPR001647">
    <property type="entry name" value="HTH_TetR"/>
</dbReference>
<feature type="domain" description="HTH tetR-type" evidence="6">
    <location>
        <begin position="23"/>
        <end position="82"/>
    </location>
</feature>
<evidence type="ECO:0000313" key="8">
    <source>
        <dbReference type="Proteomes" id="UP001596074"/>
    </source>
</evidence>
<feature type="region of interest" description="Disordered" evidence="5">
    <location>
        <begin position="1"/>
        <end position="23"/>
    </location>
</feature>
<dbReference type="EMBL" id="JBHSON010000005">
    <property type="protein sequence ID" value="MFC5744922.1"/>
    <property type="molecule type" value="Genomic_DNA"/>
</dbReference>
<keyword evidence="1" id="KW-0805">Transcription regulation</keyword>
<dbReference type="Pfam" id="PF21597">
    <property type="entry name" value="TetR_C_43"/>
    <property type="match status" value="1"/>
</dbReference>
<reference evidence="8" key="1">
    <citation type="journal article" date="2019" name="Int. J. Syst. Evol. Microbiol.">
        <title>The Global Catalogue of Microorganisms (GCM) 10K type strain sequencing project: providing services to taxonomists for standard genome sequencing and annotation.</title>
        <authorList>
            <consortium name="The Broad Institute Genomics Platform"/>
            <consortium name="The Broad Institute Genome Sequencing Center for Infectious Disease"/>
            <person name="Wu L."/>
            <person name="Ma J."/>
        </authorList>
    </citation>
    <scope>NUCLEOTIDE SEQUENCE [LARGE SCALE GENOMIC DNA]</scope>
    <source>
        <strain evidence="8">KCTC 42087</strain>
    </source>
</reference>
<evidence type="ECO:0000256" key="4">
    <source>
        <dbReference type="PROSITE-ProRule" id="PRU00335"/>
    </source>
</evidence>
<keyword evidence="3" id="KW-0804">Transcription</keyword>
<dbReference type="InterPro" id="IPR009057">
    <property type="entry name" value="Homeodomain-like_sf"/>
</dbReference>
<evidence type="ECO:0000256" key="2">
    <source>
        <dbReference type="ARBA" id="ARBA00023125"/>
    </source>
</evidence>
<dbReference type="SUPFAM" id="SSF46689">
    <property type="entry name" value="Homeodomain-like"/>
    <property type="match status" value="1"/>
</dbReference>
<dbReference type="InterPro" id="IPR049445">
    <property type="entry name" value="TetR_SbtR-like_C"/>
</dbReference>
<dbReference type="Pfam" id="PF00440">
    <property type="entry name" value="TetR_N"/>
    <property type="match status" value="1"/>
</dbReference>
<evidence type="ECO:0000313" key="7">
    <source>
        <dbReference type="EMBL" id="MFC5744922.1"/>
    </source>
</evidence>
<feature type="DNA-binding region" description="H-T-H motif" evidence="4">
    <location>
        <begin position="45"/>
        <end position="64"/>
    </location>
</feature>
<dbReference type="RefSeq" id="WP_378280505.1">
    <property type="nucleotide sequence ID" value="NZ_JBHSON010000005.1"/>
</dbReference>
<dbReference type="PANTHER" id="PTHR30055">
    <property type="entry name" value="HTH-TYPE TRANSCRIPTIONAL REGULATOR RUTR"/>
    <property type="match status" value="1"/>
</dbReference>
<keyword evidence="8" id="KW-1185">Reference proteome</keyword>
<evidence type="ECO:0000259" key="6">
    <source>
        <dbReference type="PROSITE" id="PS50977"/>
    </source>
</evidence>
<name>A0ABW0ZQK7_9ACTN</name>
<evidence type="ECO:0000256" key="5">
    <source>
        <dbReference type="SAM" id="MobiDB-lite"/>
    </source>
</evidence>
<evidence type="ECO:0000256" key="3">
    <source>
        <dbReference type="ARBA" id="ARBA00023163"/>
    </source>
</evidence>
<keyword evidence="2 4" id="KW-0238">DNA-binding</keyword>
<proteinExistence type="predicted"/>
<sequence length="193" mass="21368">MPSGAGPWQGTMRPAPPRRADARRNHERLLEVARELFEERGAGVPLDEIARRAGAGNASMYRHFPTRRDMIVAVYADEVERLCAKGRDLLDAEAPWDALFTWLRGFVEHVAGKRELILAIPEDRDGERSQLFERWHDAMHATAGALLARTGARHDVADLVAAAHGIALAASGPDQAHRLLEYFRRGIRAAPGP</sequence>
<dbReference type="PANTHER" id="PTHR30055:SF234">
    <property type="entry name" value="HTH-TYPE TRANSCRIPTIONAL REGULATOR BETI"/>
    <property type="match status" value="1"/>
</dbReference>
<comment type="caution">
    <text evidence="7">The sequence shown here is derived from an EMBL/GenBank/DDBJ whole genome shotgun (WGS) entry which is preliminary data.</text>
</comment>
<gene>
    <name evidence="7" type="ORF">ACFPZN_04760</name>
</gene>
<dbReference type="Proteomes" id="UP001596074">
    <property type="component" value="Unassembled WGS sequence"/>
</dbReference>
<evidence type="ECO:0000256" key="1">
    <source>
        <dbReference type="ARBA" id="ARBA00023015"/>
    </source>
</evidence>
<protein>
    <submittedName>
        <fullName evidence="7">TetR/AcrR family transcriptional regulator</fullName>
    </submittedName>
</protein>